<sequence>MAGKKMVNIGTRAEVMHGTAKKTSGGLKKEDLMYNKAGRIVSKDKHFTAKKEMRLLKHGYGTKKGMFGFVKVASKKASRSKGKSRKMRGGNGMGLLSPAGVNDSMMIKDVVPQPFGPLQRALVGGRRKSRRMRGGLPYGNSMAPAGAMASGIDGQGITNYGSMGSDSVQIAAGMAGGRRHRRGMRGGTNDRRFMMGAPAIPSNPTLAALNA</sequence>
<dbReference type="Pfam" id="PF19060">
    <property type="entry name" value="DVNP"/>
    <property type="match status" value="1"/>
</dbReference>
<dbReference type="EMBL" id="MN740246">
    <property type="protein sequence ID" value="QHT95779.1"/>
    <property type="molecule type" value="Genomic_DNA"/>
</dbReference>
<reference evidence="1" key="1">
    <citation type="journal article" date="2020" name="Nature">
        <title>Giant virus diversity and host interactions through global metagenomics.</title>
        <authorList>
            <person name="Schulz F."/>
            <person name="Roux S."/>
            <person name="Paez-Espino D."/>
            <person name="Jungbluth S."/>
            <person name="Walsh D.A."/>
            <person name="Denef V.J."/>
            <person name="McMahon K.D."/>
            <person name="Konstantinidis K.T."/>
            <person name="Eloe-Fadrosh E.A."/>
            <person name="Kyrpides N.C."/>
            <person name="Woyke T."/>
        </authorList>
    </citation>
    <scope>NUCLEOTIDE SEQUENCE</scope>
    <source>
        <strain evidence="1">GVMAG-M-3300024301-20</strain>
    </source>
</reference>
<dbReference type="InterPro" id="IPR043928">
    <property type="entry name" value="DNVP"/>
</dbReference>
<name>A0A6C0ISR6_9ZZZZ</name>
<organism evidence="1">
    <name type="scientific">viral metagenome</name>
    <dbReference type="NCBI Taxonomy" id="1070528"/>
    <lineage>
        <taxon>unclassified sequences</taxon>
        <taxon>metagenomes</taxon>
        <taxon>organismal metagenomes</taxon>
    </lineage>
</organism>
<dbReference type="GO" id="GO:0051276">
    <property type="term" value="P:chromosome organization"/>
    <property type="evidence" value="ECO:0007669"/>
    <property type="project" value="InterPro"/>
</dbReference>
<dbReference type="AlphaFoldDB" id="A0A6C0ISR6"/>
<accession>A0A6C0ISR6</accession>
<evidence type="ECO:0000313" key="1">
    <source>
        <dbReference type="EMBL" id="QHT95779.1"/>
    </source>
</evidence>
<protein>
    <submittedName>
        <fullName evidence="1">Uncharacterized protein</fullName>
    </submittedName>
</protein>
<proteinExistence type="predicted"/>
<dbReference type="GO" id="GO:0003677">
    <property type="term" value="F:DNA binding"/>
    <property type="evidence" value="ECO:0007669"/>
    <property type="project" value="InterPro"/>
</dbReference>